<dbReference type="Gene3D" id="3.10.50.40">
    <property type="match status" value="1"/>
</dbReference>
<comment type="catalytic activity">
    <reaction evidence="1 5 6">
        <text>[protein]-peptidylproline (omega=180) = [protein]-peptidylproline (omega=0)</text>
        <dbReference type="Rhea" id="RHEA:16237"/>
        <dbReference type="Rhea" id="RHEA-COMP:10747"/>
        <dbReference type="Rhea" id="RHEA-COMP:10748"/>
        <dbReference type="ChEBI" id="CHEBI:83833"/>
        <dbReference type="ChEBI" id="CHEBI:83834"/>
        <dbReference type="EC" id="5.2.1.8"/>
    </reaction>
</comment>
<evidence type="ECO:0000313" key="8">
    <source>
        <dbReference type="EMBL" id="TGK19263.1"/>
    </source>
</evidence>
<dbReference type="InterPro" id="IPR001179">
    <property type="entry name" value="PPIase_FKBP_dom"/>
</dbReference>
<dbReference type="GO" id="GO:0003755">
    <property type="term" value="F:peptidyl-prolyl cis-trans isomerase activity"/>
    <property type="evidence" value="ECO:0007669"/>
    <property type="project" value="UniProtKB-UniRule"/>
</dbReference>
<dbReference type="SUPFAM" id="SSF54534">
    <property type="entry name" value="FKBP-like"/>
    <property type="match status" value="1"/>
</dbReference>
<feature type="domain" description="PPIase FKBP-type" evidence="7">
    <location>
        <begin position="50"/>
        <end position="138"/>
    </location>
</feature>
<proteinExistence type="inferred from homology"/>
<evidence type="ECO:0000259" key="7">
    <source>
        <dbReference type="PROSITE" id="PS50059"/>
    </source>
</evidence>
<dbReference type="OrthoDB" id="9812109at2"/>
<keyword evidence="3 5" id="KW-0697">Rotamase</keyword>
<evidence type="ECO:0000256" key="5">
    <source>
        <dbReference type="PROSITE-ProRule" id="PRU00277"/>
    </source>
</evidence>
<organism evidence="8 9">
    <name type="scientific">Leptospira fluminis</name>
    <dbReference type="NCBI Taxonomy" id="2484979"/>
    <lineage>
        <taxon>Bacteria</taxon>
        <taxon>Pseudomonadati</taxon>
        <taxon>Spirochaetota</taxon>
        <taxon>Spirochaetia</taxon>
        <taxon>Leptospirales</taxon>
        <taxon>Leptospiraceae</taxon>
        <taxon>Leptospira</taxon>
    </lineage>
</organism>
<evidence type="ECO:0000256" key="3">
    <source>
        <dbReference type="ARBA" id="ARBA00023110"/>
    </source>
</evidence>
<accession>A0A4R9GPY6</accession>
<keyword evidence="9" id="KW-1185">Reference proteome</keyword>
<evidence type="ECO:0000256" key="6">
    <source>
        <dbReference type="RuleBase" id="RU003915"/>
    </source>
</evidence>
<dbReference type="EC" id="5.2.1.8" evidence="6"/>
<dbReference type="FunFam" id="3.10.50.40:FF:000006">
    <property type="entry name" value="Peptidyl-prolyl cis-trans isomerase"/>
    <property type="match status" value="1"/>
</dbReference>
<dbReference type="PANTHER" id="PTHR43811">
    <property type="entry name" value="FKBP-TYPE PEPTIDYL-PROLYL CIS-TRANS ISOMERASE FKPA"/>
    <property type="match status" value="1"/>
</dbReference>
<evidence type="ECO:0000256" key="2">
    <source>
        <dbReference type="ARBA" id="ARBA00006577"/>
    </source>
</evidence>
<gene>
    <name evidence="8" type="ORF">EHO61_07275</name>
</gene>
<evidence type="ECO:0000256" key="1">
    <source>
        <dbReference type="ARBA" id="ARBA00000971"/>
    </source>
</evidence>
<protein>
    <recommendedName>
        <fullName evidence="6">Peptidyl-prolyl cis-trans isomerase</fullName>
        <ecNumber evidence="6">5.2.1.8</ecNumber>
    </recommendedName>
</protein>
<evidence type="ECO:0000313" key="9">
    <source>
        <dbReference type="Proteomes" id="UP000297855"/>
    </source>
</evidence>
<sequence length="138" mass="14802">MTKKGINVRVSVFILIGLVLSMGAGIVFSQAQGLVVKDIKKGTGKEAFNGSNVTVHYTGWLTNGKKFDSSKDRGQPFNFDLGSGQVIRGWDKGVQGMKEGGIRKLTIPPELGYGSRGAGADIPPNSTLIFEVELLKVY</sequence>
<dbReference type="Pfam" id="PF00254">
    <property type="entry name" value="FKBP_C"/>
    <property type="match status" value="1"/>
</dbReference>
<dbReference type="InterPro" id="IPR046357">
    <property type="entry name" value="PPIase_dom_sf"/>
</dbReference>
<evidence type="ECO:0000256" key="4">
    <source>
        <dbReference type="ARBA" id="ARBA00023235"/>
    </source>
</evidence>
<dbReference type="Proteomes" id="UP000297855">
    <property type="component" value="Unassembled WGS sequence"/>
</dbReference>
<keyword evidence="4 5" id="KW-0413">Isomerase</keyword>
<comment type="caution">
    <text evidence="8">The sequence shown here is derived from an EMBL/GenBank/DDBJ whole genome shotgun (WGS) entry which is preliminary data.</text>
</comment>
<comment type="similarity">
    <text evidence="2 6">Belongs to the FKBP-type PPIase family.</text>
</comment>
<dbReference type="PROSITE" id="PS50059">
    <property type="entry name" value="FKBP_PPIASE"/>
    <property type="match status" value="1"/>
</dbReference>
<dbReference type="AlphaFoldDB" id="A0A4R9GPY6"/>
<reference evidence="8" key="1">
    <citation type="journal article" date="2019" name="PLoS Negl. Trop. Dis.">
        <title>Revisiting the worldwide diversity of Leptospira species in the environment.</title>
        <authorList>
            <person name="Vincent A.T."/>
            <person name="Schiettekatte O."/>
            <person name="Bourhy P."/>
            <person name="Veyrier F.J."/>
            <person name="Picardeau M."/>
        </authorList>
    </citation>
    <scope>NUCLEOTIDE SEQUENCE [LARGE SCALE GENOMIC DNA]</scope>
    <source>
        <strain evidence="8">SCS5</strain>
    </source>
</reference>
<name>A0A4R9GPY6_9LEPT</name>
<dbReference type="PANTHER" id="PTHR43811:SF19">
    <property type="entry name" value="39 KDA FK506-BINDING NUCLEAR PROTEIN"/>
    <property type="match status" value="1"/>
</dbReference>
<dbReference type="EMBL" id="RQEV01000008">
    <property type="protein sequence ID" value="TGK19263.1"/>
    <property type="molecule type" value="Genomic_DNA"/>
</dbReference>